<gene>
    <name evidence="1" type="ORF">MILVUS5_LOCUS35537</name>
</gene>
<name>A0ACB0LXD7_TRIPR</name>
<dbReference type="Proteomes" id="UP001177021">
    <property type="component" value="Unassembled WGS sequence"/>
</dbReference>
<reference evidence="1" key="1">
    <citation type="submission" date="2023-10" db="EMBL/GenBank/DDBJ databases">
        <authorList>
            <person name="Rodriguez Cubillos JULIANA M."/>
            <person name="De Vega J."/>
        </authorList>
    </citation>
    <scope>NUCLEOTIDE SEQUENCE</scope>
</reference>
<evidence type="ECO:0000313" key="2">
    <source>
        <dbReference type="Proteomes" id="UP001177021"/>
    </source>
</evidence>
<evidence type="ECO:0000313" key="1">
    <source>
        <dbReference type="EMBL" id="CAJ2671777.1"/>
    </source>
</evidence>
<sequence length="614" mass="68648">MEIEKKGVKDSMEMVEKEEVSSKKMNHHRRGGIRTLPFILANEVCDRFASAGFHSNLISYLTQELNMPLVAASNTLTNFGGTSSFTPLIGALCADSFAGRFWTITVGCFIYELGLISITISTLLPYFRPPPCPTQVNCQEATSSQLSALYLSLLLTSLGSGGIRPCVVPFSADQFDMTKDGVASRKWNLFNWYFFIMGFASLSALTIVVYVQDNVGWGWGLGIPTIAMMISIISFMLGSPLYKTVKPEGSPLVRLAQVIVAATKKRNETLPDDPKFLYQNRELDAPIALEGNLLHSNQYTWLDKAAIVTEEDVKDPNTPPNLWNLVTVHRVEELKSIIRMLPIWASGILLITSSSHLGSFVIQQARSMDRHLSHSFQIAPANMSIFSVLTMMTGVMLYERYFVPFARRFTKNPAGITCLQRMGVGFVINIIATIVSALVEIKRKSVAADYNLLDNPKAIIPISVFWLVPQYCLHGVAEVFMSVGHLEFLFDQSPESMRSSATALYCITTAIGNYMGTLLVSLVHKYTGKENNWLPDRNLNRGRLDYYYFLISGIQVINLIYFVICAWFYTYKPVGEICERKIEEDLEQASANVSSVEKLKDVNEDDKKGFSKGE</sequence>
<organism evidence="1 2">
    <name type="scientific">Trifolium pratense</name>
    <name type="common">Red clover</name>
    <dbReference type="NCBI Taxonomy" id="57577"/>
    <lineage>
        <taxon>Eukaryota</taxon>
        <taxon>Viridiplantae</taxon>
        <taxon>Streptophyta</taxon>
        <taxon>Embryophyta</taxon>
        <taxon>Tracheophyta</taxon>
        <taxon>Spermatophyta</taxon>
        <taxon>Magnoliopsida</taxon>
        <taxon>eudicotyledons</taxon>
        <taxon>Gunneridae</taxon>
        <taxon>Pentapetalae</taxon>
        <taxon>rosids</taxon>
        <taxon>fabids</taxon>
        <taxon>Fabales</taxon>
        <taxon>Fabaceae</taxon>
        <taxon>Papilionoideae</taxon>
        <taxon>50 kb inversion clade</taxon>
        <taxon>NPAAA clade</taxon>
        <taxon>Hologalegina</taxon>
        <taxon>IRL clade</taxon>
        <taxon>Trifolieae</taxon>
        <taxon>Trifolium</taxon>
    </lineage>
</organism>
<protein>
    <submittedName>
        <fullName evidence="1">Uncharacterized protein</fullName>
    </submittedName>
</protein>
<proteinExistence type="predicted"/>
<comment type="caution">
    <text evidence="1">The sequence shown here is derived from an EMBL/GenBank/DDBJ whole genome shotgun (WGS) entry which is preliminary data.</text>
</comment>
<accession>A0ACB0LXD7</accession>
<dbReference type="EMBL" id="CASHSV030000615">
    <property type="protein sequence ID" value="CAJ2671777.1"/>
    <property type="molecule type" value="Genomic_DNA"/>
</dbReference>
<keyword evidence="2" id="KW-1185">Reference proteome</keyword>